<evidence type="ECO:0000313" key="2">
    <source>
        <dbReference type="EMBL" id="MFC5017988.1"/>
    </source>
</evidence>
<dbReference type="SMART" id="SM00530">
    <property type="entry name" value="HTH_XRE"/>
    <property type="match status" value="1"/>
</dbReference>
<feature type="domain" description="HTH cro/C1-type" evidence="1">
    <location>
        <begin position="31"/>
        <end position="81"/>
    </location>
</feature>
<name>A0ABV9WZJ1_9ACTN</name>
<dbReference type="Pfam" id="PF13560">
    <property type="entry name" value="HTH_31"/>
    <property type="match status" value="1"/>
</dbReference>
<comment type="caution">
    <text evidence="2">The sequence shown here is derived from an EMBL/GenBank/DDBJ whole genome shotgun (WGS) entry which is preliminary data.</text>
</comment>
<reference evidence="3" key="1">
    <citation type="journal article" date="2019" name="Int. J. Syst. Evol. Microbiol.">
        <title>The Global Catalogue of Microorganisms (GCM) 10K type strain sequencing project: providing services to taxonomists for standard genome sequencing and annotation.</title>
        <authorList>
            <consortium name="The Broad Institute Genomics Platform"/>
            <consortium name="The Broad Institute Genome Sequencing Center for Infectious Disease"/>
            <person name="Wu L."/>
            <person name="Ma J."/>
        </authorList>
    </citation>
    <scope>NUCLEOTIDE SEQUENCE [LARGE SCALE GENOMIC DNA]</scope>
    <source>
        <strain evidence="3">CGMCC 4.1542</strain>
    </source>
</reference>
<dbReference type="InterPro" id="IPR001387">
    <property type="entry name" value="Cro/C1-type_HTH"/>
</dbReference>
<organism evidence="2 3">
    <name type="scientific">Streptomyces lienomycini</name>
    <dbReference type="NCBI Taxonomy" id="284035"/>
    <lineage>
        <taxon>Bacteria</taxon>
        <taxon>Bacillati</taxon>
        <taxon>Actinomycetota</taxon>
        <taxon>Actinomycetes</taxon>
        <taxon>Kitasatosporales</taxon>
        <taxon>Streptomycetaceae</taxon>
        <taxon>Streptomyces</taxon>
    </lineage>
</organism>
<dbReference type="Gene3D" id="1.10.260.40">
    <property type="entry name" value="lambda repressor-like DNA-binding domains"/>
    <property type="match status" value="1"/>
</dbReference>
<sequence length="281" mass="31393">MNSRNPSRTARSARKKNLSAMRMLGGQLGTARRAAGLTQRELGERLMLDEETVASIEQGRRPLKPDLAELLDELLETRGLLAAGVANLPEVDQFPMWAELYIQHEREAVALSWYDNAVLPGLLQTEAYARAVLRNRVPAYDEAEVESRTAARVERQEILHRACPPTLSFVVWEPVLRLALGGPDVHTEQLRHLRTLAELPGLALQFLPLDSPHHAGLDGPFILLETPDHQHLAYTESQRGSQWVSGPDEVSILARKYAMLRTQALTVQDSLGLLDRLLGER</sequence>
<dbReference type="SUPFAM" id="SSF47413">
    <property type="entry name" value="lambda repressor-like DNA-binding domains"/>
    <property type="match status" value="1"/>
</dbReference>
<dbReference type="Proteomes" id="UP001595855">
    <property type="component" value="Unassembled WGS sequence"/>
</dbReference>
<dbReference type="InterPro" id="IPR010982">
    <property type="entry name" value="Lambda_DNA-bd_dom_sf"/>
</dbReference>
<accession>A0ABV9WZJ1</accession>
<dbReference type="EMBL" id="JBHSJO010000001">
    <property type="protein sequence ID" value="MFC5017988.1"/>
    <property type="molecule type" value="Genomic_DNA"/>
</dbReference>
<keyword evidence="3" id="KW-1185">Reference proteome</keyword>
<dbReference type="RefSeq" id="WP_271415834.1">
    <property type="nucleotide sequence ID" value="NZ_BAAATN010000002.1"/>
</dbReference>
<dbReference type="PROSITE" id="PS50943">
    <property type="entry name" value="HTH_CROC1"/>
    <property type="match status" value="1"/>
</dbReference>
<protein>
    <submittedName>
        <fullName evidence="2">Scr1 family TA system antitoxin-like transcriptional regulator</fullName>
    </submittedName>
</protein>
<evidence type="ECO:0000259" key="1">
    <source>
        <dbReference type="PROSITE" id="PS50943"/>
    </source>
</evidence>
<dbReference type="CDD" id="cd00093">
    <property type="entry name" value="HTH_XRE"/>
    <property type="match status" value="1"/>
</dbReference>
<gene>
    <name evidence="2" type="ORF">ACFPRC_24370</name>
</gene>
<dbReference type="InterPro" id="IPR043917">
    <property type="entry name" value="DUF5753"/>
</dbReference>
<dbReference type="Pfam" id="PF19054">
    <property type="entry name" value="DUF5753"/>
    <property type="match status" value="1"/>
</dbReference>
<evidence type="ECO:0000313" key="3">
    <source>
        <dbReference type="Proteomes" id="UP001595855"/>
    </source>
</evidence>
<proteinExistence type="predicted"/>